<dbReference type="EMBL" id="BK015467">
    <property type="protein sequence ID" value="DAE08295.1"/>
    <property type="molecule type" value="Genomic_DNA"/>
</dbReference>
<name>A0A8S5PM84_9CAUD</name>
<evidence type="ECO:0000313" key="1">
    <source>
        <dbReference type="EMBL" id="DAE08295.1"/>
    </source>
</evidence>
<protein>
    <submittedName>
        <fullName evidence="1">Transition state regulatory protein abrB/DNA, abrB8, DNA bound, Transition</fullName>
    </submittedName>
</protein>
<organism evidence="1">
    <name type="scientific">Siphoviridae sp. ctnsL8</name>
    <dbReference type="NCBI Taxonomy" id="2825666"/>
    <lineage>
        <taxon>Viruses</taxon>
        <taxon>Duplodnaviria</taxon>
        <taxon>Heunggongvirae</taxon>
        <taxon>Uroviricota</taxon>
        <taxon>Caudoviricetes</taxon>
    </lineage>
</organism>
<accession>A0A8S5PM84</accession>
<sequence>MMISLLDKTRKHDISFHRNGKIDITARVAKALNLTSGDVINVAVDNSECFLYVSHKADECVGNHEAQCSSTKNLSNNLRAYSVRLCRAIMDLVNCSNQQVVHLNCGEKVMKGNKPFLTLIIRNKF</sequence>
<proteinExistence type="predicted"/>
<reference evidence="1" key="1">
    <citation type="journal article" date="2021" name="Proc. Natl. Acad. Sci. U.S.A.">
        <title>A Catalog of Tens of Thousands of Viruses from Human Metagenomes Reveals Hidden Associations with Chronic Diseases.</title>
        <authorList>
            <person name="Tisza M.J."/>
            <person name="Buck C.B."/>
        </authorList>
    </citation>
    <scope>NUCLEOTIDE SEQUENCE</scope>
    <source>
        <strain evidence="1">CtnsL8</strain>
    </source>
</reference>